<feature type="compositionally biased region" description="Low complexity" evidence="1">
    <location>
        <begin position="29"/>
        <end position="38"/>
    </location>
</feature>
<proteinExistence type="predicted"/>
<evidence type="ECO:0000313" key="2">
    <source>
        <dbReference type="EMBL" id="PEN04700.1"/>
    </source>
</evidence>
<comment type="caution">
    <text evidence="2">The sequence shown here is derived from an EMBL/GenBank/DDBJ whole genome shotgun (WGS) entry which is preliminary data.</text>
</comment>
<dbReference type="Proteomes" id="UP000221024">
    <property type="component" value="Unassembled WGS sequence"/>
</dbReference>
<dbReference type="AlphaFoldDB" id="A0A2H3NPF3"/>
<dbReference type="EMBL" id="PDEP01000023">
    <property type="protein sequence ID" value="PEN04700.1"/>
    <property type="molecule type" value="Genomic_DNA"/>
</dbReference>
<accession>A0A2H3NPF3</accession>
<reference evidence="2 3" key="1">
    <citation type="submission" date="2017-10" db="EMBL/GenBank/DDBJ databases">
        <title>Draft genome of Longimonas halophila.</title>
        <authorList>
            <person name="Goh K.M."/>
            <person name="Shamsir M.S."/>
            <person name="Lim S.W."/>
        </authorList>
    </citation>
    <scope>NUCLEOTIDE SEQUENCE [LARGE SCALE GENOMIC DNA]</scope>
    <source>
        <strain evidence="2 3">KCTC 42399</strain>
    </source>
</reference>
<evidence type="ECO:0000256" key="1">
    <source>
        <dbReference type="SAM" id="MobiDB-lite"/>
    </source>
</evidence>
<sequence length="97" mass="10708">MKKADRRLRASDPEAQELSEQLSKLKLHSSVPSSTSFRSPDAVAMQVNGFAVHDEHALFEPRPTGGSRSERVWDTYSDNLDAAEAMSEAVLKAFSDN</sequence>
<evidence type="ECO:0000313" key="3">
    <source>
        <dbReference type="Proteomes" id="UP000221024"/>
    </source>
</evidence>
<keyword evidence="3" id="KW-1185">Reference proteome</keyword>
<feature type="region of interest" description="Disordered" evidence="1">
    <location>
        <begin position="1"/>
        <end position="38"/>
    </location>
</feature>
<gene>
    <name evidence="2" type="ORF">CRI93_14775</name>
</gene>
<name>A0A2H3NPF3_9BACT</name>
<organism evidence="2 3">
    <name type="scientific">Longimonas halophila</name>
    <dbReference type="NCBI Taxonomy" id="1469170"/>
    <lineage>
        <taxon>Bacteria</taxon>
        <taxon>Pseudomonadati</taxon>
        <taxon>Rhodothermota</taxon>
        <taxon>Rhodothermia</taxon>
        <taxon>Rhodothermales</taxon>
        <taxon>Salisaetaceae</taxon>
        <taxon>Longimonas</taxon>
    </lineage>
</organism>
<protein>
    <submittedName>
        <fullName evidence="2">Uncharacterized protein</fullName>
    </submittedName>
</protein>